<evidence type="ECO:0000256" key="3">
    <source>
        <dbReference type="ARBA" id="ARBA00022989"/>
    </source>
</evidence>
<evidence type="ECO:0000256" key="1">
    <source>
        <dbReference type="ARBA" id="ARBA00004141"/>
    </source>
</evidence>
<sequence>MGFSSIFEGSKPTATVSTDPEASDSEPSVIHDGGLAYTRVKGGNGSKPSYQEAVGAPVESKSPLGYNVGWITVIFLNVNMMIGTGIFSTPASILNRAGSIGLALIIWFIGFIMAASGFSVYLELASYFPNRSGSEVVYLEQAYPRPKHFFPVTFAVQSVILSFSSSNAVVLSKYLWRMTGDTPTEWQMRGVAIAAYTLAVIFVIAHNKYSLWLVNFIGALKILTLVFISIAGLVVLGGNVDRIPDPGHNFRNAFEGASPNGNDLASALVSIVFSYAGYYNAFNVVNEIQNPIPTLKRNGTVSLTVVAVLYMLCNIAYFAVVPKEEFAEASEIAASIFFSKLFGGSESAANVLNFLVLLSAFGNLLAVLIGSGRMIREIGRQGVLPFTNFWVSTKPFGTPLGPYVVKWILTFIMIVAPSAGDAFTFVFVLVMPWYPPKGGPYAGDVSFWYATYCVVGIAIVLVCALYYVVWMYLLPKWKGYAIRTEITNVDDNGANTHRLVRIPYADVPRWDEEHDEAGNIRQRSVTAVPSSEGSFKA</sequence>
<organism evidence="7 8">
    <name type="scientific">Fusarium acuminatum</name>
    <dbReference type="NCBI Taxonomy" id="5515"/>
    <lineage>
        <taxon>Eukaryota</taxon>
        <taxon>Fungi</taxon>
        <taxon>Dikarya</taxon>
        <taxon>Ascomycota</taxon>
        <taxon>Pezizomycotina</taxon>
        <taxon>Sordariomycetes</taxon>
        <taxon>Hypocreomycetidae</taxon>
        <taxon>Hypocreales</taxon>
        <taxon>Nectriaceae</taxon>
        <taxon>Fusarium</taxon>
        <taxon>Fusarium tricinctum species complex</taxon>
    </lineage>
</organism>
<evidence type="ECO:0000256" key="6">
    <source>
        <dbReference type="SAM" id="Phobius"/>
    </source>
</evidence>
<feature type="transmembrane region" description="Helical" evidence="6">
    <location>
        <begin position="351"/>
        <end position="370"/>
    </location>
</feature>
<name>A0ABZ2WY69_9HYPO</name>
<dbReference type="Pfam" id="PF13520">
    <property type="entry name" value="AA_permease_2"/>
    <property type="match status" value="1"/>
</dbReference>
<feature type="transmembrane region" description="Helical" evidence="6">
    <location>
        <begin position="100"/>
        <end position="122"/>
    </location>
</feature>
<evidence type="ECO:0000313" key="8">
    <source>
        <dbReference type="Proteomes" id="UP001489902"/>
    </source>
</evidence>
<proteinExistence type="predicted"/>
<feature type="transmembrane region" description="Helical" evidence="6">
    <location>
        <begin position="301"/>
        <end position="320"/>
    </location>
</feature>
<dbReference type="PANTHER" id="PTHR11785:SF353">
    <property type="entry name" value="METHIONINE TRANSPORTER (EUROFUNG)"/>
    <property type="match status" value="1"/>
</dbReference>
<keyword evidence="3 6" id="KW-1133">Transmembrane helix</keyword>
<feature type="transmembrane region" description="Helical" evidence="6">
    <location>
        <begin position="446"/>
        <end position="473"/>
    </location>
</feature>
<dbReference type="InterPro" id="IPR050598">
    <property type="entry name" value="AminoAcid_Transporter"/>
</dbReference>
<feature type="region of interest" description="Disordered" evidence="5">
    <location>
        <begin position="1"/>
        <end position="31"/>
    </location>
</feature>
<evidence type="ECO:0000256" key="4">
    <source>
        <dbReference type="ARBA" id="ARBA00023136"/>
    </source>
</evidence>
<reference evidence="7 8" key="1">
    <citation type="submission" date="2024-04" db="EMBL/GenBank/DDBJ databases">
        <title>Complete genome sequence of Fusarium acuminatum.</title>
        <authorList>
            <person name="Lan B."/>
        </authorList>
    </citation>
    <scope>NUCLEOTIDE SEQUENCE [LARGE SCALE GENOMIC DNA]</scope>
    <source>
        <strain evidence="7">1A</strain>
    </source>
</reference>
<dbReference type="PANTHER" id="PTHR11785">
    <property type="entry name" value="AMINO ACID TRANSPORTER"/>
    <property type="match status" value="1"/>
</dbReference>
<dbReference type="EMBL" id="CP151262">
    <property type="protein sequence ID" value="WZH45738.1"/>
    <property type="molecule type" value="Genomic_DNA"/>
</dbReference>
<feature type="transmembrane region" description="Helical" evidence="6">
    <location>
        <begin position="212"/>
        <end position="236"/>
    </location>
</feature>
<feature type="transmembrane region" description="Helical" evidence="6">
    <location>
        <begin position="188"/>
        <end position="206"/>
    </location>
</feature>
<keyword evidence="4 6" id="KW-0472">Membrane</keyword>
<evidence type="ECO:0000256" key="5">
    <source>
        <dbReference type="SAM" id="MobiDB-lite"/>
    </source>
</evidence>
<evidence type="ECO:0000313" key="7">
    <source>
        <dbReference type="EMBL" id="WZH45738.1"/>
    </source>
</evidence>
<keyword evidence="8" id="KW-1185">Reference proteome</keyword>
<keyword evidence="2 6" id="KW-0812">Transmembrane</keyword>
<dbReference type="InterPro" id="IPR002293">
    <property type="entry name" value="AA/rel_permease1"/>
</dbReference>
<dbReference type="Proteomes" id="UP001489902">
    <property type="component" value="Chromosome 3"/>
</dbReference>
<dbReference type="Gene3D" id="1.20.1740.10">
    <property type="entry name" value="Amino acid/polyamine transporter I"/>
    <property type="match status" value="1"/>
</dbReference>
<feature type="transmembrane region" description="Helical" evidence="6">
    <location>
        <begin position="154"/>
        <end position="176"/>
    </location>
</feature>
<protein>
    <submittedName>
        <fullName evidence="7">Amino acid permease-domain-containing protein</fullName>
    </submittedName>
</protein>
<evidence type="ECO:0000256" key="2">
    <source>
        <dbReference type="ARBA" id="ARBA00022692"/>
    </source>
</evidence>
<feature type="transmembrane region" description="Helical" evidence="6">
    <location>
        <begin position="407"/>
        <end position="434"/>
    </location>
</feature>
<gene>
    <name evidence="7" type="ORF">QYS62_006806</name>
</gene>
<accession>A0ABZ2WY69</accession>
<comment type="subcellular location">
    <subcellularLocation>
        <location evidence="1">Membrane</location>
        <topology evidence="1">Multi-pass membrane protein</topology>
    </subcellularLocation>
</comment>
<feature type="transmembrane region" description="Helical" evidence="6">
    <location>
        <begin position="68"/>
        <end position="88"/>
    </location>
</feature>